<gene>
    <name evidence="2" type="ORF">DFJ66_8166</name>
</gene>
<feature type="compositionally biased region" description="Basic and acidic residues" evidence="1">
    <location>
        <begin position="1"/>
        <end position="27"/>
    </location>
</feature>
<accession>A0A495XNL1</accession>
<dbReference type="AlphaFoldDB" id="A0A495XNL1"/>
<protein>
    <submittedName>
        <fullName evidence="2">Uncharacterized protein</fullName>
    </submittedName>
</protein>
<proteinExistence type="predicted"/>
<name>A0A495XNL1_9PSEU</name>
<sequence>MTTSGHHEQSVVDPGAAKDSRVHDHRAQTRTVPSKP</sequence>
<dbReference type="EMBL" id="RBXR01000001">
    <property type="protein sequence ID" value="RKT74795.1"/>
    <property type="molecule type" value="Genomic_DNA"/>
</dbReference>
<keyword evidence="3" id="KW-1185">Reference proteome</keyword>
<reference evidence="2 3" key="1">
    <citation type="submission" date="2018-10" db="EMBL/GenBank/DDBJ databases">
        <title>Sequencing the genomes of 1000 actinobacteria strains.</title>
        <authorList>
            <person name="Klenk H.-P."/>
        </authorList>
    </citation>
    <scope>NUCLEOTIDE SEQUENCE [LARGE SCALE GENOMIC DNA]</scope>
    <source>
        <strain evidence="2 3">DSM 43911</strain>
    </source>
</reference>
<evidence type="ECO:0000256" key="1">
    <source>
        <dbReference type="SAM" id="MobiDB-lite"/>
    </source>
</evidence>
<evidence type="ECO:0000313" key="2">
    <source>
        <dbReference type="EMBL" id="RKT74795.1"/>
    </source>
</evidence>
<dbReference type="Proteomes" id="UP000272729">
    <property type="component" value="Unassembled WGS sequence"/>
</dbReference>
<evidence type="ECO:0000313" key="3">
    <source>
        <dbReference type="Proteomes" id="UP000272729"/>
    </source>
</evidence>
<comment type="caution">
    <text evidence="2">The sequence shown here is derived from an EMBL/GenBank/DDBJ whole genome shotgun (WGS) entry which is preliminary data.</text>
</comment>
<organism evidence="2 3">
    <name type="scientific">Saccharothrix variisporea</name>
    <dbReference type="NCBI Taxonomy" id="543527"/>
    <lineage>
        <taxon>Bacteria</taxon>
        <taxon>Bacillati</taxon>
        <taxon>Actinomycetota</taxon>
        <taxon>Actinomycetes</taxon>
        <taxon>Pseudonocardiales</taxon>
        <taxon>Pseudonocardiaceae</taxon>
        <taxon>Saccharothrix</taxon>
    </lineage>
</organism>
<feature type="region of interest" description="Disordered" evidence="1">
    <location>
        <begin position="1"/>
        <end position="36"/>
    </location>
</feature>